<sequence>MLRNKELFHSKTDPVPALRGDIQIIPIEDKGRDLLYFHDSMGYLSKNFALDANIHPLLQMLNGDTSIEHIHQQVDGNISHDNLLDFVQLLDQHRALHSDYFRFFADQMEVDFEKSHIRPHVLAGESYPNDPEEIKTYVSEIISENGRFYDQSPQALYAPHIELSVGKKLYGEAFAHLNNSEPKRVVILATSHYADYYYKYYDGFPFIGSKKAFQMPGRSLIPDIDLIESLNEKSPENGFTLKDRAHRIEHSIEFHLLFASTIWTHDFKIVPILVSNFDDLYYKEDGDLGQKIEIFTTQLKPFVDEDTMVLISGDLSHVGQKFGDSEPASSLRETVEESDKQLLDISVTGNPGELLNHLKKDYDSTRICGFPPLYTYLRMFPDKKGELLNYYWWDEKERNSAVSFGSILY</sequence>
<dbReference type="SUPFAM" id="SSF53213">
    <property type="entry name" value="LigB-like"/>
    <property type="match status" value="1"/>
</dbReference>
<reference evidence="2" key="1">
    <citation type="submission" date="2022-01" db="EMBL/GenBank/DDBJ databases">
        <authorList>
            <person name="Wang Y."/>
        </authorList>
    </citation>
    <scope>NUCLEOTIDE SEQUENCE</scope>
    <source>
        <strain evidence="2">WB101</strain>
    </source>
</reference>
<dbReference type="Gene3D" id="3.40.830.10">
    <property type="entry name" value="LigB-like"/>
    <property type="match status" value="1"/>
</dbReference>
<dbReference type="InterPro" id="IPR002737">
    <property type="entry name" value="MEMO1_fam"/>
</dbReference>
<organism evidence="2 3">
    <name type="scientific">Rhodohalobacter sulfatireducens</name>
    <dbReference type="NCBI Taxonomy" id="2911366"/>
    <lineage>
        <taxon>Bacteria</taxon>
        <taxon>Pseudomonadati</taxon>
        <taxon>Balneolota</taxon>
        <taxon>Balneolia</taxon>
        <taxon>Balneolales</taxon>
        <taxon>Balneolaceae</taxon>
        <taxon>Rhodohalobacter</taxon>
    </lineage>
</organism>
<proteinExistence type="inferred from homology"/>
<protein>
    <submittedName>
        <fullName evidence="2">AmmeMemoRadiSam system protein B</fullName>
    </submittedName>
</protein>
<evidence type="ECO:0000313" key="3">
    <source>
        <dbReference type="Proteomes" id="UP001165366"/>
    </source>
</evidence>
<dbReference type="EMBL" id="JAKLWS010000006">
    <property type="protein sequence ID" value="MCG2588374.1"/>
    <property type="molecule type" value="Genomic_DNA"/>
</dbReference>
<evidence type="ECO:0000313" key="2">
    <source>
        <dbReference type="EMBL" id="MCG2588374.1"/>
    </source>
</evidence>
<dbReference type="Proteomes" id="UP001165366">
    <property type="component" value="Unassembled WGS sequence"/>
</dbReference>
<comment type="caution">
    <text evidence="2">The sequence shown here is derived from an EMBL/GenBank/DDBJ whole genome shotgun (WGS) entry which is preliminary data.</text>
</comment>
<accession>A0ABS9KC00</accession>
<dbReference type="PANTHER" id="PTHR11060">
    <property type="entry name" value="PROTEIN MEMO1"/>
    <property type="match status" value="1"/>
</dbReference>
<dbReference type="PANTHER" id="PTHR11060:SF0">
    <property type="entry name" value="PROTEIN MEMO1"/>
    <property type="match status" value="1"/>
</dbReference>
<evidence type="ECO:0000256" key="1">
    <source>
        <dbReference type="ARBA" id="ARBA00006315"/>
    </source>
</evidence>
<name>A0ABS9KC00_9BACT</name>
<dbReference type="CDD" id="cd07361">
    <property type="entry name" value="MEMO_like"/>
    <property type="match status" value="1"/>
</dbReference>
<comment type="similarity">
    <text evidence="1">Belongs to the MEMO1 family.</text>
</comment>
<keyword evidence="3" id="KW-1185">Reference proteome</keyword>
<reference evidence="2" key="2">
    <citation type="submission" date="2024-05" db="EMBL/GenBank/DDBJ databases">
        <title>Rhodohalobacter halophilus gen. nov., sp. nov., a moderately halophilic member of the family Balneolaceae.</title>
        <authorList>
            <person name="Xia J."/>
        </authorList>
    </citation>
    <scope>NUCLEOTIDE SEQUENCE</scope>
    <source>
        <strain evidence="2">WB101</strain>
    </source>
</reference>
<dbReference type="NCBIfam" id="TIGR04336">
    <property type="entry name" value="AmmeMemoSam_B"/>
    <property type="match status" value="1"/>
</dbReference>
<gene>
    <name evidence="2" type="primary">amrB</name>
    <name evidence="2" type="ORF">L6773_07355</name>
</gene>
<dbReference type="RefSeq" id="WP_237853216.1">
    <property type="nucleotide sequence ID" value="NZ_JAKLWS010000006.1"/>
</dbReference>
<dbReference type="Pfam" id="PF01875">
    <property type="entry name" value="Memo"/>
    <property type="match status" value="1"/>
</dbReference>